<dbReference type="EMBL" id="JANIBJ010000004">
    <property type="protein sequence ID" value="MCQ8103105.1"/>
    <property type="molecule type" value="Genomic_DNA"/>
</dbReference>
<evidence type="ECO:0000256" key="1">
    <source>
        <dbReference type="SAM" id="Phobius"/>
    </source>
</evidence>
<evidence type="ECO:0000313" key="4">
    <source>
        <dbReference type="Proteomes" id="UP001524499"/>
    </source>
</evidence>
<gene>
    <name evidence="3" type="ORF">NP590_03205</name>
</gene>
<keyword evidence="1" id="KW-0472">Membrane</keyword>
<dbReference type="CDD" id="cd04179">
    <property type="entry name" value="DPM_DPG-synthase_like"/>
    <property type="match status" value="1"/>
</dbReference>
<feature type="domain" description="Glycosyltransferase 2-like" evidence="2">
    <location>
        <begin position="3"/>
        <end position="158"/>
    </location>
</feature>
<feature type="transmembrane region" description="Helical" evidence="1">
    <location>
        <begin position="229"/>
        <end position="251"/>
    </location>
</feature>
<dbReference type="Gene3D" id="3.90.550.10">
    <property type="entry name" value="Spore Coat Polysaccharide Biosynthesis Protein SpsA, Chain A"/>
    <property type="match status" value="1"/>
</dbReference>
<dbReference type="Proteomes" id="UP001524499">
    <property type="component" value="Unassembled WGS sequence"/>
</dbReference>
<dbReference type="InterPro" id="IPR001173">
    <property type="entry name" value="Glyco_trans_2-like"/>
</dbReference>
<accession>A0ABT1TCB7</accession>
<dbReference type="InterPro" id="IPR050256">
    <property type="entry name" value="Glycosyltransferase_2"/>
</dbReference>
<keyword evidence="1" id="KW-1133">Transmembrane helix</keyword>
<dbReference type="PANTHER" id="PTHR48090:SF7">
    <property type="entry name" value="RFBJ PROTEIN"/>
    <property type="match status" value="1"/>
</dbReference>
<dbReference type="InterPro" id="IPR029044">
    <property type="entry name" value="Nucleotide-diphossugar_trans"/>
</dbReference>
<evidence type="ECO:0000313" key="3">
    <source>
        <dbReference type="EMBL" id="MCQ8103105.1"/>
    </source>
</evidence>
<evidence type="ECO:0000259" key="2">
    <source>
        <dbReference type="Pfam" id="PF00535"/>
    </source>
</evidence>
<feature type="transmembrane region" description="Helical" evidence="1">
    <location>
        <begin position="171"/>
        <end position="193"/>
    </location>
</feature>
<feature type="transmembrane region" description="Helical" evidence="1">
    <location>
        <begin position="257"/>
        <end position="280"/>
    </location>
</feature>
<organism evidence="3 4">
    <name type="scientific">Methylomonas subterranea</name>
    <dbReference type="NCBI Taxonomy" id="2952225"/>
    <lineage>
        <taxon>Bacteria</taxon>
        <taxon>Pseudomonadati</taxon>
        <taxon>Pseudomonadota</taxon>
        <taxon>Gammaproteobacteria</taxon>
        <taxon>Methylococcales</taxon>
        <taxon>Methylococcaceae</taxon>
        <taxon>Methylomonas</taxon>
    </lineage>
</organism>
<comment type="caution">
    <text evidence="3">The sequence shown here is derived from an EMBL/GenBank/DDBJ whole genome shotgun (WGS) entry which is preliminary data.</text>
</comment>
<protein>
    <submittedName>
        <fullName evidence="3">Glycosyltransferase family 2 protein</fullName>
    </submittedName>
</protein>
<dbReference type="SUPFAM" id="SSF53448">
    <property type="entry name" value="Nucleotide-diphospho-sugar transferases"/>
    <property type="match status" value="1"/>
</dbReference>
<proteinExistence type="predicted"/>
<keyword evidence="4" id="KW-1185">Reference proteome</keyword>
<dbReference type="RefSeq" id="WP_256600774.1">
    <property type="nucleotide sequence ID" value="NZ_JANIBJ010000004.1"/>
</dbReference>
<name>A0ABT1TCB7_9GAMM</name>
<dbReference type="Pfam" id="PF00535">
    <property type="entry name" value="Glycos_transf_2"/>
    <property type="match status" value="1"/>
</dbReference>
<keyword evidence="1" id="KW-0812">Transmembrane</keyword>
<sequence length="286" mass="31957">MISVVIPAYNEQGAIHHTVNEIRHTLESMSIDGYEIIVVNDGSTDNTAEEALESGAKVVNHPHNVGYGKSLKSGILAANNDAIVITDADLTYPFDQFPKLYEEYVKGFDMVVGRRTGVHVNPSILKSPLRRILRFLVEFTAGRKIPDINSGLRVFSKKTVVPYFNLLCDTFSFTTSLTLAYMMTGLFVSYIDIPYSKRHGSSKVRLFRDSLRTLQFILQAVTYYNPIKVFLLFAIICILLSCVGFLISTFLHINAGYYLGLGGFLVSLIILCMGLIADLLKQIMHK</sequence>
<reference evidence="3 4" key="1">
    <citation type="submission" date="2022-07" db="EMBL/GenBank/DDBJ databases">
        <title>Methylomonas rivi sp. nov., Methylomonas rosea sp. nov., Methylomonas aureus sp. nov. and Methylomonas subterranea sp. nov., four novel methanotrophs isolated from a freshwater creek and the deep terrestrial subsurface.</title>
        <authorList>
            <person name="Abin C."/>
            <person name="Sankaranarayanan K."/>
            <person name="Garner C."/>
            <person name="Sindelar R."/>
            <person name="Kotary K."/>
            <person name="Garner R."/>
            <person name="Barclay S."/>
            <person name="Lawson P."/>
            <person name="Krumholz L."/>
        </authorList>
    </citation>
    <scope>NUCLEOTIDE SEQUENCE [LARGE SCALE GENOMIC DNA]</scope>
    <source>
        <strain evidence="3 4">SURF-2</strain>
    </source>
</reference>
<dbReference type="PANTHER" id="PTHR48090">
    <property type="entry name" value="UNDECAPRENYL-PHOSPHATE 4-DEOXY-4-FORMAMIDO-L-ARABINOSE TRANSFERASE-RELATED"/>
    <property type="match status" value="1"/>
</dbReference>